<sequence length="194" mass="20939">MRRPSGVIVRLFLLLGGGGGSWLLPSRALGDGVSSWLLPRPRPCDGCQRRHPRRRRRSVTAPAPTVLVTTVAARPASVAISVVPSCRVQACRDSRVLLFLTAFDSLSPFHIRNRYWVDPLTFIPTSIDLIRAKSNGRRLSGMGRHQPTETIPGWARRDTGTPNRGGAGDATCGSGDGCPPPGSVEEVKMQPSLP</sequence>
<reference evidence="2" key="1">
    <citation type="submission" date="2015-06" db="UniProtKB">
        <authorList>
            <consortium name="EnsemblPlants"/>
        </authorList>
    </citation>
    <scope>IDENTIFICATION</scope>
</reference>
<evidence type="ECO:0000313" key="3">
    <source>
        <dbReference type="Proteomes" id="UP000007306"/>
    </source>
</evidence>
<organism evidence="2 3">
    <name type="scientific">Oryza glaberrima</name>
    <name type="common">African rice</name>
    <dbReference type="NCBI Taxonomy" id="4538"/>
    <lineage>
        <taxon>Eukaryota</taxon>
        <taxon>Viridiplantae</taxon>
        <taxon>Streptophyta</taxon>
        <taxon>Embryophyta</taxon>
        <taxon>Tracheophyta</taxon>
        <taxon>Spermatophyta</taxon>
        <taxon>Magnoliopsida</taxon>
        <taxon>Liliopsida</taxon>
        <taxon>Poales</taxon>
        <taxon>Poaceae</taxon>
        <taxon>BOP clade</taxon>
        <taxon>Oryzoideae</taxon>
        <taxon>Oryzeae</taxon>
        <taxon>Oryzinae</taxon>
        <taxon>Oryza</taxon>
    </lineage>
</organism>
<dbReference type="Proteomes" id="UP000007306">
    <property type="component" value="Chromosome 4"/>
</dbReference>
<keyword evidence="3" id="KW-1185">Reference proteome</keyword>
<feature type="region of interest" description="Disordered" evidence="1">
    <location>
        <begin position="138"/>
        <end position="194"/>
    </location>
</feature>
<evidence type="ECO:0000313" key="2">
    <source>
        <dbReference type="EnsemblPlants" id="ORGLA04G0265000.1"/>
    </source>
</evidence>
<dbReference type="HOGENOM" id="CLU_1404449_0_0_1"/>
<evidence type="ECO:0000256" key="1">
    <source>
        <dbReference type="SAM" id="MobiDB-lite"/>
    </source>
</evidence>
<dbReference type="AlphaFoldDB" id="I1PR31"/>
<reference evidence="2 3" key="2">
    <citation type="submission" date="2018-04" db="EMBL/GenBank/DDBJ databases">
        <title>OglaRS2 (Oryza glaberrima Reference Sequence Version 2).</title>
        <authorList>
            <person name="Zhang J."/>
            <person name="Kudrna D."/>
            <person name="Lee S."/>
            <person name="Talag J."/>
            <person name="Rajasekar S."/>
            <person name="Wing R.A."/>
        </authorList>
    </citation>
    <scope>NUCLEOTIDE SEQUENCE [LARGE SCALE GENOMIC DNA]</scope>
    <source>
        <strain evidence="2 3">cv. IRGC 96717</strain>
    </source>
</reference>
<dbReference type="EnsemblPlants" id="ORGLA04G0265000.1">
    <property type="protein sequence ID" value="ORGLA04G0265000.1"/>
    <property type="gene ID" value="ORGLA04G0265000"/>
</dbReference>
<proteinExistence type="predicted"/>
<accession>I1PR31</accession>
<name>I1PR31_ORYGL</name>
<protein>
    <submittedName>
        <fullName evidence="2">Uncharacterized protein</fullName>
    </submittedName>
</protein>
<dbReference type="Gramene" id="ORGLA04G0265000.1">
    <property type="protein sequence ID" value="ORGLA04G0265000.1"/>
    <property type="gene ID" value="ORGLA04G0265000"/>
</dbReference>